<dbReference type="PANTHER" id="PTHR43670">
    <property type="entry name" value="HEAT SHOCK PROTEIN 26"/>
    <property type="match status" value="1"/>
</dbReference>
<evidence type="ECO:0000313" key="9">
    <source>
        <dbReference type="EMBL" id="KAL2337351.1"/>
    </source>
</evidence>
<organism evidence="9 10">
    <name type="scientific">Flemingia macrophylla</name>
    <dbReference type="NCBI Taxonomy" id="520843"/>
    <lineage>
        <taxon>Eukaryota</taxon>
        <taxon>Viridiplantae</taxon>
        <taxon>Streptophyta</taxon>
        <taxon>Embryophyta</taxon>
        <taxon>Tracheophyta</taxon>
        <taxon>Spermatophyta</taxon>
        <taxon>Magnoliopsida</taxon>
        <taxon>eudicotyledons</taxon>
        <taxon>Gunneridae</taxon>
        <taxon>Pentapetalae</taxon>
        <taxon>rosids</taxon>
        <taxon>fabids</taxon>
        <taxon>Fabales</taxon>
        <taxon>Fabaceae</taxon>
        <taxon>Papilionoideae</taxon>
        <taxon>50 kb inversion clade</taxon>
        <taxon>NPAAA clade</taxon>
        <taxon>indigoferoid/millettioid clade</taxon>
        <taxon>Phaseoleae</taxon>
        <taxon>Flemingia</taxon>
    </lineage>
</organism>
<dbReference type="PANTHER" id="PTHR43670:SF127">
    <property type="entry name" value="HSP20_ALPHA CRYSTALLIN FAMILY PROTEIN"/>
    <property type="match status" value="1"/>
</dbReference>
<feature type="transmembrane region" description="Helical" evidence="7">
    <location>
        <begin position="352"/>
        <end position="371"/>
    </location>
</feature>
<protein>
    <recommendedName>
        <fullName evidence="8">SHSP domain-containing protein</fullName>
    </recommendedName>
</protein>
<evidence type="ECO:0000313" key="10">
    <source>
        <dbReference type="Proteomes" id="UP001603857"/>
    </source>
</evidence>
<feature type="domain" description="SHSP" evidence="8">
    <location>
        <begin position="18"/>
        <end position="127"/>
    </location>
</feature>
<keyword evidence="10" id="KW-1185">Reference proteome</keyword>
<comment type="caution">
    <text evidence="9">The sequence shown here is derived from an EMBL/GenBank/DDBJ whole genome shotgun (WGS) entry which is preliminary data.</text>
</comment>
<dbReference type="SUPFAM" id="SSF49764">
    <property type="entry name" value="HSP20-like chaperones"/>
    <property type="match status" value="1"/>
</dbReference>
<dbReference type="GO" id="GO:0006952">
    <property type="term" value="P:defense response"/>
    <property type="evidence" value="ECO:0007669"/>
    <property type="project" value="UniProtKB-KW"/>
</dbReference>
<dbReference type="Gene3D" id="2.60.40.790">
    <property type="match status" value="1"/>
</dbReference>
<feature type="compositionally biased region" description="Basic and acidic residues" evidence="6">
    <location>
        <begin position="300"/>
        <end position="314"/>
    </location>
</feature>
<evidence type="ECO:0000256" key="3">
    <source>
        <dbReference type="ARBA" id="ARBA00022821"/>
    </source>
</evidence>
<feature type="region of interest" description="Disordered" evidence="6">
    <location>
        <begin position="278"/>
        <end position="314"/>
    </location>
</feature>
<feature type="region of interest" description="Disordered" evidence="6">
    <location>
        <begin position="117"/>
        <end position="227"/>
    </location>
</feature>
<dbReference type="Proteomes" id="UP001603857">
    <property type="component" value="Unassembled WGS sequence"/>
</dbReference>
<comment type="similarity">
    <text evidence="4 5">Belongs to the small heat shock protein (HSP20) family.</text>
</comment>
<gene>
    <name evidence="9" type="ORF">Fmac_011797</name>
</gene>
<feature type="region of interest" description="Disordered" evidence="6">
    <location>
        <begin position="1"/>
        <end position="29"/>
    </location>
</feature>
<feature type="compositionally biased region" description="Polar residues" evidence="6">
    <location>
        <begin position="1"/>
        <end position="22"/>
    </location>
</feature>
<evidence type="ECO:0000256" key="5">
    <source>
        <dbReference type="RuleBase" id="RU003616"/>
    </source>
</evidence>
<keyword evidence="2" id="KW-1003">Cell membrane</keyword>
<dbReference type="CDD" id="cd06464">
    <property type="entry name" value="ACD_sHsps-like"/>
    <property type="match status" value="1"/>
</dbReference>
<keyword evidence="7" id="KW-0472">Membrane</keyword>
<name>A0ABD1MNU4_9FABA</name>
<feature type="compositionally biased region" description="Polar residues" evidence="6">
    <location>
        <begin position="117"/>
        <end position="128"/>
    </location>
</feature>
<dbReference type="PROSITE" id="PS01031">
    <property type="entry name" value="SHSP"/>
    <property type="match status" value="1"/>
</dbReference>
<accession>A0ABD1MNU4</accession>
<keyword evidence="7" id="KW-1133">Transmembrane helix</keyword>
<dbReference type="InterPro" id="IPR008978">
    <property type="entry name" value="HSP20-like_chaperone"/>
</dbReference>
<dbReference type="AlphaFoldDB" id="A0ABD1MNU4"/>
<proteinExistence type="inferred from homology"/>
<evidence type="ECO:0000256" key="4">
    <source>
        <dbReference type="PROSITE-ProRule" id="PRU00285"/>
    </source>
</evidence>
<sequence length="380" mass="42311">MASGQRTPRTRKSGTQPSNNRPLYQPFVPKSEMKEKEQAYFLRIYLPGFVKEQIKINFERSSRVVKVVGERPLGGNRISNFEQKYPVPENCEEEKLQGKYELGTLVITMPKKPIISQVSPQAQANTTLRKGPITPISPSKDIRHDPKPRQVANEPMPPKSPTTRLEQGEKSSGDKKGPQNVQEETMLKSRVALAPKGEIGKSPNALEKIEPKPTSTMGPIKPIEDNHGEKIKKNDITTYIEKVKQRLNENVPLKEDIKDGKPHEKINSGKKYIEHNEISQGKEIERRPKKAGLVAPPKALETEMERKTVDKGKSKEGEIYTIGKGIKEVVASTSEVVTRIGEGKLSDEEKPLVANMGVAILVIVALGAYVTHKFTSSSKT</sequence>
<keyword evidence="7" id="KW-0812">Transmembrane</keyword>
<comment type="subcellular location">
    <subcellularLocation>
        <location evidence="1">Cell membrane</location>
        <topology evidence="1">Single-pass membrane protein</topology>
    </subcellularLocation>
</comment>
<dbReference type="Pfam" id="PF00011">
    <property type="entry name" value="HSP20"/>
    <property type="match status" value="1"/>
</dbReference>
<evidence type="ECO:0000256" key="1">
    <source>
        <dbReference type="ARBA" id="ARBA00004162"/>
    </source>
</evidence>
<evidence type="ECO:0000256" key="6">
    <source>
        <dbReference type="SAM" id="MobiDB-lite"/>
    </source>
</evidence>
<dbReference type="InterPro" id="IPR002068">
    <property type="entry name" value="A-crystallin/Hsp20_dom"/>
</dbReference>
<evidence type="ECO:0000256" key="2">
    <source>
        <dbReference type="ARBA" id="ARBA00022475"/>
    </source>
</evidence>
<evidence type="ECO:0000256" key="7">
    <source>
        <dbReference type="SAM" id="Phobius"/>
    </source>
</evidence>
<feature type="compositionally biased region" description="Basic and acidic residues" evidence="6">
    <location>
        <begin position="166"/>
        <end position="177"/>
    </location>
</feature>
<dbReference type="GO" id="GO:0005886">
    <property type="term" value="C:plasma membrane"/>
    <property type="evidence" value="ECO:0007669"/>
    <property type="project" value="UniProtKB-SubCell"/>
</dbReference>
<keyword evidence="3" id="KW-0611">Plant defense</keyword>
<evidence type="ECO:0000259" key="8">
    <source>
        <dbReference type="PROSITE" id="PS01031"/>
    </source>
</evidence>
<dbReference type="EMBL" id="JBGMDY010000004">
    <property type="protein sequence ID" value="KAL2337351.1"/>
    <property type="molecule type" value="Genomic_DNA"/>
</dbReference>
<reference evidence="9 10" key="1">
    <citation type="submission" date="2024-08" db="EMBL/GenBank/DDBJ databases">
        <title>Insights into the chromosomal genome structure of Flemingia macrophylla.</title>
        <authorList>
            <person name="Ding Y."/>
            <person name="Zhao Y."/>
            <person name="Bi W."/>
            <person name="Wu M."/>
            <person name="Zhao G."/>
            <person name="Gong Y."/>
            <person name="Li W."/>
            <person name="Zhang P."/>
        </authorList>
    </citation>
    <scope>NUCLEOTIDE SEQUENCE [LARGE SCALE GENOMIC DNA]</scope>
    <source>
        <strain evidence="9">DYQJB</strain>
        <tissue evidence="9">Leaf</tissue>
    </source>
</reference>